<accession>G3HXM6</accession>
<protein>
    <submittedName>
        <fullName evidence="1">Uncharacterized protein</fullName>
    </submittedName>
</protein>
<proteinExistence type="predicted"/>
<organism evidence="1 2">
    <name type="scientific">Cricetulus griseus</name>
    <name type="common">Chinese hamster</name>
    <name type="synonym">Cricetulus barabensis griseus</name>
    <dbReference type="NCBI Taxonomy" id="10029"/>
    <lineage>
        <taxon>Eukaryota</taxon>
        <taxon>Metazoa</taxon>
        <taxon>Chordata</taxon>
        <taxon>Craniata</taxon>
        <taxon>Vertebrata</taxon>
        <taxon>Euteleostomi</taxon>
        <taxon>Mammalia</taxon>
        <taxon>Eutheria</taxon>
        <taxon>Euarchontoglires</taxon>
        <taxon>Glires</taxon>
        <taxon>Rodentia</taxon>
        <taxon>Myomorpha</taxon>
        <taxon>Muroidea</taxon>
        <taxon>Cricetidae</taxon>
        <taxon>Cricetinae</taxon>
        <taxon>Cricetulus</taxon>
    </lineage>
</organism>
<gene>
    <name evidence="1" type="ORF">I79_015754</name>
</gene>
<sequence>MCPVDPTILDEVTQCDPSLSCEGPQTLEVPLHLAHCVVVPWPISPSSSRTQEGNLRGFLS</sequence>
<reference evidence="2" key="1">
    <citation type="journal article" date="2011" name="Nat. Biotechnol.">
        <title>The genomic sequence of the Chinese hamster ovary (CHO)-K1 cell line.</title>
        <authorList>
            <person name="Xu X."/>
            <person name="Nagarajan H."/>
            <person name="Lewis N.E."/>
            <person name="Pan S."/>
            <person name="Cai Z."/>
            <person name="Liu X."/>
            <person name="Chen W."/>
            <person name="Xie M."/>
            <person name="Wang W."/>
            <person name="Hammond S."/>
            <person name="Andersen M.R."/>
            <person name="Neff N."/>
            <person name="Passarelli B."/>
            <person name="Koh W."/>
            <person name="Fan H.C."/>
            <person name="Wang J."/>
            <person name="Gui Y."/>
            <person name="Lee K.H."/>
            <person name="Betenbaugh M.J."/>
            <person name="Quake S.R."/>
            <person name="Famili I."/>
            <person name="Palsson B.O."/>
            <person name="Wang J."/>
        </authorList>
    </citation>
    <scope>NUCLEOTIDE SEQUENCE [LARGE SCALE GENOMIC DNA]</scope>
    <source>
        <strain evidence="2">CHO K1 cell line</strain>
    </source>
</reference>
<dbReference type="EMBL" id="JH000883">
    <property type="protein sequence ID" value="EGW12582.1"/>
    <property type="molecule type" value="Genomic_DNA"/>
</dbReference>
<dbReference type="Proteomes" id="UP000001075">
    <property type="component" value="Unassembled WGS sequence"/>
</dbReference>
<dbReference type="AlphaFoldDB" id="G3HXM6"/>
<evidence type="ECO:0000313" key="2">
    <source>
        <dbReference type="Proteomes" id="UP000001075"/>
    </source>
</evidence>
<dbReference type="InParanoid" id="G3HXM6"/>
<name>G3HXM6_CRIGR</name>
<evidence type="ECO:0000313" key="1">
    <source>
        <dbReference type="EMBL" id="EGW12582.1"/>
    </source>
</evidence>